<proteinExistence type="inferred from homology"/>
<comment type="similarity">
    <text evidence="1">Belongs to the sigma-54 factor family.</text>
</comment>
<feature type="domain" description="RNA polymerase sigma factor 54 core-binding" evidence="10">
    <location>
        <begin position="79"/>
        <end position="260"/>
    </location>
</feature>
<dbReference type="PROSITE" id="PS50044">
    <property type="entry name" value="SIGMA54_3"/>
    <property type="match status" value="1"/>
</dbReference>
<dbReference type="PROSITE" id="PS00718">
    <property type="entry name" value="SIGMA54_2"/>
    <property type="match status" value="1"/>
</dbReference>
<gene>
    <name evidence="11" type="primary">rpoN</name>
    <name evidence="11" type="ORF">ACFPYJ_18760</name>
</gene>
<dbReference type="RefSeq" id="WP_379189707.1">
    <property type="nucleotide sequence ID" value="NZ_JBHSOW010000068.1"/>
</dbReference>
<evidence type="ECO:0000256" key="3">
    <source>
        <dbReference type="ARBA" id="ARBA00022679"/>
    </source>
</evidence>
<dbReference type="InterPro" id="IPR007634">
    <property type="entry name" value="RNA_pol_sigma_54_DNA-bd"/>
</dbReference>
<keyword evidence="6" id="KW-0731">Sigma factor</keyword>
<keyword evidence="3" id="KW-0808">Transferase</keyword>
<dbReference type="PIRSF" id="PIRSF000774">
    <property type="entry name" value="RpoN"/>
    <property type="match status" value="1"/>
</dbReference>
<evidence type="ECO:0000256" key="2">
    <source>
        <dbReference type="ARBA" id="ARBA00022478"/>
    </source>
</evidence>
<evidence type="ECO:0000259" key="9">
    <source>
        <dbReference type="Pfam" id="PF04552"/>
    </source>
</evidence>
<evidence type="ECO:0000313" key="12">
    <source>
        <dbReference type="Proteomes" id="UP001596047"/>
    </source>
</evidence>
<keyword evidence="8" id="KW-0804">Transcription</keyword>
<organism evidence="11 12">
    <name type="scientific">Paenibacillus solisilvae</name>
    <dbReference type="NCBI Taxonomy" id="2486751"/>
    <lineage>
        <taxon>Bacteria</taxon>
        <taxon>Bacillati</taxon>
        <taxon>Bacillota</taxon>
        <taxon>Bacilli</taxon>
        <taxon>Bacillales</taxon>
        <taxon>Paenibacillaceae</taxon>
        <taxon>Paenibacillus</taxon>
    </lineage>
</organism>
<protein>
    <submittedName>
        <fullName evidence="11">RNA polymerase factor sigma-54</fullName>
    </submittedName>
</protein>
<keyword evidence="2" id="KW-0240">DNA-directed RNA polymerase</keyword>
<dbReference type="PRINTS" id="PR00045">
    <property type="entry name" value="SIGMA54FCT"/>
</dbReference>
<dbReference type="Gene3D" id="1.10.10.1330">
    <property type="entry name" value="RNA polymerase sigma-54 factor, core-binding domain"/>
    <property type="match status" value="1"/>
</dbReference>
<dbReference type="Proteomes" id="UP001596047">
    <property type="component" value="Unassembled WGS sequence"/>
</dbReference>
<dbReference type="Pfam" id="PF04963">
    <property type="entry name" value="Sigma54_CBD"/>
    <property type="match status" value="1"/>
</dbReference>
<evidence type="ECO:0000256" key="5">
    <source>
        <dbReference type="ARBA" id="ARBA00023015"/>
    </source>
</evidence>
<keyword evidence="7" id="KW-0238">DNA-binding</keyword>
<dbReference type="InterPro" id="IPR038709">
    <property type="entry name" value="RpoN_core-bd_sf"/>
</dbReference>
<sequence length="438" mass="49080">MKLSYGLAAAQIQQLKLTNALKQGIDMLRMSEAELASFLQEAIINNPLLELTYSDHLMGYGRNTRLKTSLDSREPQFNIPKESPTLQDVVVGQLAYVSLSVIERKIAFFLAGNLDECGYLRISVEESALQLGCKPGDVQSVLTILQSLEPAGIASRNLPECLQLQIERNPLAPPDAKIVVGRYLSDLAKSRWQQIADDSGIPIPTLKQILNYVRTLNPKPGLAYAASPSVYIAADAIIFREGEHFAVRLNGEAYPTLSLHLESETGSHLQDDPESFAYYRTNRQEAWDLVRNVKRRKKTLLSVIGSICHEQQQFLKEGPTALKPLNLKTISEATGLHLSTVSRAVQNKFVQTPWGLFELHYFFAQQIGTQSDESASASDRQVKLHIKAIIEKEHKTTPYSDQQITGLLKDEGFVISRRTVAKYRDEMNILSAIYRRQI</sequence>
<name>A0ABW0VZM0_9BACL</name>
<keyword evidence="5" id="KW-0805">Transcription regulation</keyword>
<dbReference type="Pfam" id="PF04552">
    <property type="entry name" value="Sigma54_DBD"/>
    <property type="match status" value="1"/>
</dbReference>
<keyword evidence="12" id="KW-1185">Reference proteome</keyword>
<comment type="caution">
    <text evidence="11">The sequence shown here is derived from an EMBL/GenBank/DDBJ whole genome shotgun (WGS) entry which is preliminary data.</text>
</comment>
<dbReference type="PANTHER" id="PTHR32248:SF4">
    <property type="entry name" value="RNA POLYMERASE SIGMA-54 FACTOR"/>
    <property type="match status" value="1"/>
</dbReference>
<evidence type="ECO:0000256" key="6">
    <source>
        <dbReference type="ARBA" id="ARBA00023082"/>
    </source>
</evidence>
<feature type="domain" description="RNA polymerase sigma factor 54 DNA-binding" evidence="9">
    <location>
        <begin position="278"/>
        <end position="436"/>
    </location>
</feature>
<evidence type="ECO:0000259" key="10">
    <source>
        <dbReference type="Pfam" id="PF04963"/>
    </source>
</evidence>
<reference evidence="12" key="1">
    <citation type="journal article" date="2019" name="Int. J. Syst. Evol. Microbiol.">
        <title>The Global Catalogue of Microorganisms (GCM) 10K type strain sequencing project: providing services to taxonomists for standard genome sequencing and annotation.</title>
        <authorList>
            <consortium name="The Broad Institute Genomics Platform"/>
            <consortium name="The Broad Institute Genome Sequencing Center for Infectious Disease"/>
            <person name="Wu L."/>
            <person name="Ma J."/>
        </authorList>
    </citation>
    <scope>NUCLEOTIDE SEQUENCE [LARGE SCALE GENOMIC DNA]</scope>
    <source>
        <strain evidence="12">CGMCC 1.3240</strain>
    </source>
</reference>
<dbReference type="NCBIfam" id="TIGR02395">
    <property type="entry name" value="rpoN_sigma"/>
    <property type="match status" value="1"/>
</dbReference>
<evidence type="ECO:0000256" key="4">
    <source>
        <dbReference type="ARBA" id="ARBA00022695"/>
    </source>
</evidence>
<accession>A0ABW0VZM0</accession>
<dbReference type="EMBL" id="JBHSOW010000068">
    <property type="protein sequence ID" value="MFC5651112.1"/>
    <property type="molecule type" value="Genomic_DNA"/>
</dbReference>
<evidence type="ECO:0000256" key="1">
    <source>
        <dbReference type="ARBA" id="ARBA00008798"/>
    </source>
</evidence>
<dbReference type="InterPro" id="IPR000394">
    <property type="entry name" value="RNA_pol_sigma_54"/>
</dbReference>
<dbReference type="Pfam" id="PF00309">
    <property type="entry name" value="Sigma54_AID"/>
    <property type="match status" value="1"/>
</dbReference>
<evidence type="ECO:0000256" key="8">
    <source>
        <dbReference type="ARBA" id="ARBA00023163"/>
    </source>
</evidence>
<keyword evidence="4" id="KW-0548">Nucleotidyltransferase</keyword>
<dbReference type="PANTHER" id="PTHR32248">
    <property type="entry name" value="RNA POLYMERASE SIGMA-54 FACTOR"/>
    <property type="match status" value="1"/>
</dbReference>
<evidence type="ECO:0000313" key="11">
    <source>
        <dbReference type="EMBL" id="MFC5651112.1"/>
    </source>
</evidence>
<dbReference type="InterPro" id="IPR007046">
    <property type="entry name" value="RNA_pol_sigma_54_core-bd"/>
</dbReference>
<evidence type="ECO:0000256" key="7">
    <source>
        <dbReference type="ARBA" id="ARBA00023125"/>
    </source>
</evidence>
<dbReference type="Gene3D" id="1.10.10.60">
    <property type="entry name" value="Homeodomain-like"/>
    <property type="match status" value="1"/>
</dbReference>